<comment type="caution">
    <text evidence="4">The sequence shown here is derived from an EMBL/GenBank/DDBJ whole genome shotgun (WGS) entry which is preliminary data.</text>
</comment>
<dbReference type="Pfam" id="PF19327">
    <property type="entry name" value="Ap4A_phos_N"/>
    <property type="match status" value="1"/>
</dbReference>
<dbReference type="OrthoDB" id="10267950at2759"/>
<reference evidence="4" key="1">
    <citation type="journal article" date="2020" name="Front. Microbiol.">
        <title>Gene regulatory networks of Penicillium echinulatum 2HH and Penicillium oxalicum 114-2 inferred by a computational biology approach.</title>
        <authorList>
            <person name="Lenz A.R."/>
            <person name="Galan-Vasquez E."/>
            <person name="Balbinot E."/>
            <person name="De Abreu F.P."/>
            <person name="De Oliveira N.S."/>
            <person name="Da Rosa L.O."/>
            <person name="De Avila E Silva S."/>
            <person name="Camassola M."/>
            <person name="Dillon A.J.P."/>
            <person name="Perez-Rueda E."/>
        </authorList>
    </citation>
    <scope>NUCLEOTIDE SEQUENCE</scope>
    <source>
        <strain evidence="4">S1M29</strain>
    </source>
</reference>
<dbReference type="AlphaFoldDB" id="A0A8J8VY74"/>
<dbReference type="InterPro" id="IPR036265">
    <property type="entry name" value="HIT-like_sf"/>
</dbReference>
<dbReference type="InterPro" id="IPR019200">
    <property type="entry name" value="ATP_adenylylTrfase_C"/>
</dbReference>
<proteinExistence type="predicted"/>
<feature type="compositionally biased region" description="Polar residues" evidence="1">
    <location>
        <begin position="48"/>
        <end position="58"/>
    </location>
</feature>
<dbReference type="Gene3D" id="3.30.428.70">
    <property type="match status" value="1"/>
</dbReference>
<gene>
    <name evidence="4" type="ORF">PECM_000511</name>
</gene>
<feature type="domain" description="ATP adenylyltransferase C-terminal" evidence="2">
    <location>
        <begin position="177"/>
        <end position="289"/>
    </location>
</feature>
<accession>A0A8J8VY74</accession>
<dbReference type="GO" id="GO:0003877">
    <property type="term" value="F:ATP:ADP adenylyltransferase activity"/>
    <property type="evidence" value="ECO:0007669"/>
    <property type="project" value="InterPro"/>
</dbReference>
<dbReference type="InterPro" id="IPR043171">
    <property type="entry name" value="Ap4A_phos1/2-like"/>
</dbReference>
<name>A0A8J8VY74_9EURO</name>
<keyword evidence="5" id="KW-1185">Reference proteome</keyword>
<dbReference type="Pfam" id="PF09830">
    <property type="entry name" value="ATP_transf"/>
    <property type="match status" value="1"/>
</dbReference>
<feature type="domain" description="Ap4A phosphorylase 1/2 N-terminal" evidence="3">
    <location>
        <begin position="33"/>
        <end position="159"/>
    </location>
</feature>
<organism evidence="4 5">
    <name type="scientific">Penicillium ucsense</name>
    <dbReference type="NCBI Taxonomy" id="2839758"/>
    <lineage>
        <taxon>Eukaryota</taxon>
        <taxon>Fungi</taxon>
        <taxon>Dikarya</taxon>
        <taxon>Ascomycota</taxon>
        <taxon>Pezizomycotina</taxon>
        <taxon>Eurotiomycetes</taxon>
        <taxon>Eurotiomycetidae</taxon>
        <taxon>Eurotiales</taxon>
        <taxon>Aspergillaceae</taxon>
        <taxon>Penicillium</taxon>
    </lineage>
</organism>
<dbReference type="GO" id="GO:0009117">
    <property type="term" value="P:nucleotide metabolic process"/>
    <property type="evidence" value="ECO:0007669"/>
    <property type="project" value="InterPro"/>
</dbReference>
<dbReference type="SUPFAM" id="SSF54197">
    <property type="entry name" value="HIT-like"/>
    <property type="match status" value="1"/>
</dbReference>
<dbReference type="Proteomes" id="UP000631181">
    <property type="component" value="Unassembled WGS sequence"/>
</dbReference>
<protein>
    <recommendedName>
        <fullName evidence="6">ATP adenylyltransferase</fullName>
    </recommendedName>
</protein>
<sequence>MDHTFILNKFNELIQSGIVLYDEDQRIVEHVEGDLKYQFCVTSALSRKPTFQSPQPESNEPFEKTRQPGSDISTAGFEIGPVGDAHQLVANKFCWANPHFLLVTADAGQRQYQRLHETDLHAMWSVLTTMSSDYVAFFNCGQDGGCSRMHKHMQLIPTPPGTLASFLDADEGSSEPVVPFYWFYHRFTSSDVKVEDLQEIYTRLLEQATSVGDGLSEHAQEAPPDAACPHNVIMTRRWMIVIPRRRAALSKAIATNALGMLGYFAVATQGEVDEWKQVGVTGTLEKFGVSKRSDH</sequence>
<evidence type="ECO:0000313" key="4">
    <source>
        <dbReference type="EMBL" id="KAF7713835.1"/>
    </source>
</evidence>
<dbReference type="GO" id="GO:0005524">
    <property type="term" value="F:ATP binding"/>
    <property type="evidence" value="ECO:0007669"/>
    <property type="project" value="InterPro"/>
</dbReference>
<feature type="region of interest" description="Disordered" evidence="1">
    <location>
        <begin position="48"/>
        <end position="70"/>
    </location>
</feature>
<evidence type="ECO:0000259" key="2">
    <source>
        <dbReference type="Pfam" id="PF09830"/>
    </source>
</evidence>
<dbReference type="PANTHER" id="PTHR38420:SF1">
    <property type="entry name" value="PUTATIVE (AFU_ORTHOLOGUE AFUA_5G14690)-RELATED"/>
    <property type="match status" value="1"/>
</dbReference>
<dbReference type="EMBL" id="WIWV01000104">
    <property type="protein sequence ID" value="KAF7713835.1"/>
    <property type="molecule type" value="Genomic_DNA"/>
</dbReference>
<evidence type="ECO:0000259" key="3">
    <source>
        <dbReference type="Pfam" id="PF19327"/>
    </source>
</evidence>
<evidence type="ECO:0008006" key="6">
    <source>
        <dbReference type="Google" id="ProtNLM"/>
    </source>
</evidence>
<dbReference type="PANTHER" id="PTHR38420">
    <property type="entry name" value="AP-4-A PHOSPHORYLASE II"/>
    <property type="match status" value="1"/>
</dbReference>
<evidence type="ECO:0000313" key="5">
    <source>
        <dbReference type="Proteomes" id="UP000631181"/>
    </source>
</evidence>
<evidence type="ECO:0000256" key="1">
    <source>
        <dbReference type="SAM" id="MobiDB-lite"/>
    </source>
</evidence>
<dbReference type="InterPro" id="IPR009163">
    <property type="entry name" value="Ap4A_phos1/2"/>
</dbReference>
<dbReference type="InterPro" id="IPR045759">
    <property type="entry name" value="Ap4A_phos1/2_N"/>
</dbReference>